<dbReference type="Proteomes" id="UP000046393">
    <property type="component" value="Unplaced"/>
</dbReference>
<dbReference type="GO" id="GO:0000139">
    <property type="term" value="C:Golgi membrane"/>
    <property type="evidence" value="ECO:0007669"/>
    <property type="project" value="UniProtKB-SubCell"/>
</dbReference>
<dbReference type="Gene3D" id="3.90.550.10">
    <property type="entry name" value="Spore Coat Polysaccharide Biosynthesis Protein SpsA, Chain A"/>
    <property type="match status" value="1"/>
</dbReference>
<keyword evidence="7 16" id="KW-0735">Signal-anchor</keyword>
<dbReference type="STRING" id="451379.A0A0N5ABY0"/>
<evidence type="ECO:0000256" key="5">
    <source>
        <dbReference type="ARBA" id="ARBA00022692"/>
    </source>
</evidence>
<evidence type="ECO:0000256" key="7">
    <source>
        <dbReference type="ARBA" id="ARBA00022968"/>
    </source>
</evidence>
<comment type="pathway">
    <text evidence="16">Protein modification; protein glycosylation.</text>
</comment>
<keyword evidence="5 16" id="KW-0812">Transmembrane</keyword>
<keyword evidence="10" id="KW-0325">Glycoprotein</keyword>
<dbReference type="InterPro" id="IPR029044">
    <property type="entry name" value="Nucleotide-diphossugar_trans"/>
</dbReference>
<keyword evidence="17" id="KW-0175">Coiled coil</keyword>
<keyword evidence="18" id="KW-1185">Reference proteome</keyword>
<keyword evidence="8 16" id="KW-1133">Transmembrane helix</keyword>
<evidence type="ECO:0000256" key="13">
    <source>
        <dbReference type="PIRSR" id="PIRSR605027-1"/>
    </source>
</evidence>
<keyword evidence="6 14" id="KW-0479">Metal-binding</keyword>
<evidence type="ECO:0000256" key="9">
    <source>
        <dbReference type="ARBA" id="ARBA00023136"/>
    </source>
</evidence>
<evidence type="ECO:0000256" key="14">
    <source>
        <dbReference type="PIRSR" id="PIRSR605027-3"/>
    </source>
</evidence>
<dbReference type="GO" id="GO:0015018">
    <property type="term" value="F:galactosylgalactosylxylosylprotein 3-beta-glucuronosyltransferase activity"/>
    <property type="evidence" value="ECO:0007669"/>
    <property type="project" value="UniProtKB-UniRule"/>
</dbReference>
<sequence length="364" mass="41649">MFGKDIAEKAVLAILLFFIVQLSIFWFNIGRMGDKKLTLEAEIQQLERKKDLLRIDVFDSEKYLYRLQKQIKNLHQSVRDVLPVVEKRKAMPMIHFITPTYYRPTQKADLIRLSQTLCPYFNWLVSSYGCSFFISSAHVPSLHWILVEDAVNKSATVAEILETSGLFYTHLNVETPPNKKLAKNDPDWILPKGVFQRNAALTWLRVNFVGALQGVVYFGDDDNTYELKLFSEMRSVLNVGVWPVGIVGGMLVEAPLVQRGKVVGFNSLWKPKRMFPLDMAAFALNITLILKSNALFTYDVPRGYQETSFLKALSLNRSILEPKANHCTKVLVWHTRTEKVKLVPAESTKFDKRNFSDLEVQAIG</sequence>
<dbReference type="FunFam" id="3.90.550.10:FF:000044">
    <property type="entry name" value="Galactosylgalactosylxylosylprotein 3-beta-glucuronosyltransferase"/>
    <property type="match status" value="1"/>
</dbReference>
<evidence type="ECO:0000256" key="4">
    <source>
        <dbReference type="ARBA" id="ARBA00022679"/>
    </source>
</evidence>
<dbReference type="AlphaFoldDB" id="A0A0N5ABY0"/>
<evidence type="ECO:0000313" key="18">
    <source>
        <dbReference type="Proteomes" id="UP000046393"/>
    </source>
</evidence>
<keyword evidence="16" id="KW-0333">Golgi apparatus</keyword>
<dbReference type="SUPFAM" id="SSF53448">
    <property type="entry name" value="Nucleotide-diphospho-sugar transferases"/>
    <property type="match status" value="1"/>
</dbReference>
<dbReference type="GO" id="GO:0046872">
    <property type="term" value="F:metal ion binding"/>
    <property type="evidence" value="ECO:0007669"/>
    <property type="project" value="UniProtKB-KW"/>
</dbReference>
<evidence type="ECO:0000256" key="1">
    <source>
        <dbReference type="ARBA" id="ARBA00004606"/>
    </source>
</evidence>
<proteinExistence type="inferred from homology"/>
<comment type="catalytic activity">
    <reaction evidence="12 16">
        <text>3-O-(beta-D-galactosyl-(1-&gt;3)-beta-D-galactosyl-(1-&gt;4)-beta-D-xylosyl)-L-seryl-[protein] + UDP-alpha-D-glucuronate = 3-O-(beta-D-GlcA-(1-&gt;3)-beta-D-Gal-(1-&gt;3)-beta-D-Gal-(1-&gt;4)-beta-D-Xyl)-L-seryl-[protein] + UDP + H(+)</text>
        <dbReference type="Rhea" id="RHEA:24168"/>
        <dbReference type="Rhea" id="RHEA-COMP:12571"/>
        <dbReference type="Rhea" id="RHEA-COMP:12573"/>
        <dbReference type="ChEBI" id="CHEBI:15378"/>
        <dbReference type="ChEBI" id="CHEBI:58052"/>
        <dbReference type="ChEBI" id="CHEBI:58223"/>
        <dbReference type="ChEBI" id="CHEBI:132090"/>
        <dbReference type="ChEBI" id="CHEBI:132093"/>
        <dbReference type="EC" id="2.4.1.135"/>
    </reaction>
</comment>
<dbReference type="PANTHER" id="PTHR10896:SF65">
    <property type="entry name" value="GALACTOSYLGALACTOSYLXYLOSYLPROTEIN 3-BETA-GLUCURONOSYLTRANSFERASE 3"/>
    <property type="match status" value="1"/>
</dbReference>
<dbReference type="GO" id="GO:0005975">
    <property type="term" value="P:carbohydrate metabolic process"/>
    <property type="evidence" value="ECO:0007669"/>
    <property type="project" value="TreeGrafter"/>
</dbReference>
<protein>
    <recommendedName>
        <fullName evidence="3 16">Galactosylgalactosylxylosylprotein 3-beta-glucuronosyltransferase</fullName>
        <ecNumber evidence="3 16">2.4.1.135</ecNumber>
    </recommendedName>
</protein>
<dbReference type="Pfam" id="PF03360">
    <property type="entry name" value="Glyco_transf_43"/>
    <property type="match status" value="1"/>
</dbReference>
<feature type="coiled-coil region" evidence="17">
    <location>
        <begin position="29"/>
        <end position="56"/>
    </location>
</feature>
<dbReference type="WBParaSite" id="SMUV_0000165601-mRNA-1">
    <property type="protein sequence ID" value="SMUV_0000165601-mRNA-1"/>
    <property type="gene ID" value="SMUV_0000165601"/>
</dbReference>
<feature type="transmembrane region" description="Helical" evidence="16">
    <location>
        <begin position="277"/>
        <end position="298"/>
    </location>
</feature>
<dbReference type="UniPathway" id="UPA00378"/>
<comment type="cofactor">
    <cofactor evidence="14 16">
        <name>Mn(2+)</name>
        <dbReference type="ChEBI" id="CHEBI:29035"/>
    </cofactor>
</comment>
<feature type="site" description="Interaction with galactose moiety of substrate glycoprotein" evidence="15">
    <location>
        <position position="253"/>
    </location>
</feature>
<evidence type="ECO:0000256" key="15">
    <source>
        <dbReference type="PIRSR" id="PIRSR605027-4"/>
    </source>
</evidence>
<dbReference type="InterPro" id="IPR005027">
    <property type="entry name" value="Glyco_trans_43"/>
</dbReference>
<evidence type="ECO:0000256" key="8">
    <source>
        <dbReference type="ARBA" id="ARBA00022989"/>
    </source>
</evidence>
<reference evidence="19" key="1">
    <citation type="submission" date="2017-02" db="UniProtKB">
        <authorList>
            <consortium name="WormBaseParasite"/>
        </authorList>
    </citation>
    <scope>IDENTIFICATION</scope>
</reference>
<dbReference type="EC" id="2.4.1.135" evidence="3 16"/>
<dbReference type="PANTHER" id="PTHR10896">
    <property type="entry name" value="GALACTOSYLGALACTOSYLXYLOSYLPROTEIN 3-BETA-GLUCURONOSYLTRANSFERASE BETA-1,3-GLUCURONYLTRANSFERASE"/>
    <property type="match status" value="1"/>
</dbReference>
<evidence type="ECO:0000256" key="3">
    <source>
        <dbReference type="ARBA" id="ARBA00012641"/>
    </source>
</evidence>
<feature type="binding site" evidence="14">
    <location>
        <position position="222"/>
    </location>
    <ligand>
        <name>Mn(2+)</name>
        <dbReference type="ChEBI" id="CHEBI:29035"/>
    </ligand>
</feature>
<organism evidence="18 19">
    <name type="scientific">Syphacia muris</name>
    <dbReference type="NCBI Taxonomy" id="451379"/>
    <lineage>
        <taxon>Eukaryota</taxon>
        <taxon>Metazoa</taxon>
        <taxon>Ecdysozoa</taxon>
        <taxon>Nematoda</taxon>
        <taxon>Chromadorea</taxon>
        <taxon>Rhabditida</taxon>
        <taxon>Spirurina</taxon>
        <taxon>Oxyuridomorpha</taxon>
        <taxon>Oxyuroidea</taxon>
        <taxon>Oxyuridae</taxon>
        <taxon>Syphacia</taxon>
    </lineage>
</organism>
<comment type="subcellular location">
    <subcellularLocation>
        <location evidence="16">Golgi apparatus membrane</location>
        <topology evidence="16">Single-pass type II membrane protein</topology>
    </subcellularLocation>
    <subcellularLocation>
        <location evidence="1">Membrane</location>
        <topology evidence="1">Single-pass type II membrane protein</topology>
    </subcellularLocation>
</comment>
<evidence type="ECO:0000256" key="17">
    <source>
        <dbReference type="SAM" id="Coils"/>
    </source>
</evidence>
<evidence type="ECO:0000256" key="16">
    <source>
        <dbReference type="RuleBase" id="RU363127"/>
    </source>
</evidence>
<keyword evidence="9 16" id="KW-0472">Membrane</keyword>
<feature type="active site" description="Proton donor/acceptor" evidence="13">
    <location>
        <position position="306"/>
    </location>
</feature>
<comment type="caution">
    <text evidence="16">Lacks conserved residue(s) required for the propagation of feature annotation.</text>
</comment>
<evidence type="ECO:0000256" key="2">
    <source>
        <dbReference type="ARBA" id="ARBA00007706"/>
    </source>
</evidence>
<evidence type="ECO:0000256" key="6">
    <source>
        <dbReference type="ARBA" id="ARBA00022723"/>
    </source>
</evidence>
<keyword evidence="4 16" id="KW-0808">Transferase</keyword>
<comment type="similarity">
    <text evidence="2 16">Belongs to the glycosyltransferase 43 family.</text>
</comment>
<evidence type="ECO:0000256" key="10">
    <source>
        <dbReference type="ARBA" id="ARBA00023180"/>
    </source>
</evidence>
<accession>A0A0N5ABY0</accession>
<feature type="transmembrane region" description="Helical" evidence="16">
    <location>
        <begin position="239"/>
        <end position="257"/>
    </location>
</feature>
<dbReference type="GO" id="GO:0050650">
    <property type="term" value="P:chondroitin sulfate proteoglycan biosynthetic process"/>
    <property type="evidence" value="ECO:0007669"/>
    <property type="project" value="TreeGrafter"/>
</dbReference>
<evidence type="ECO:0000256" key="11">
    <source>
        <dbReference type="ARBA" id="ARBA00023211"/>
    </source>
</evidence>
<name>A0A0N5ABY0_9BILA</name>
<dbReference type="CDD" id="cd00218">
    <property type="entry name" value="GlcAT-I"/>
    <property type="match status" value="1"/>
</dbReference>
<feature type="transmembrane region" description="Helical" evidence="16">
    <location>
        <begin position="6"/>
        <end position="27"/>
    </location>
</feature>
<keyword evidence="11 14" id="KW-0464">Manganese</keyword>
<evidence type="ECO:0000256" key="12">
    <source>
        <dbReference type="ARBA" id="ARBA00047979"/>
    </source>
</evidence>
<evidence type="ECO:0000313" key="19">
    <source>
        <dbReference type="WBParaSite" id="SMUV_0000165601-mRNA-1"/>
    </source>
</evidence>